<dbReference type="SUPFAM" id="SSF51905">
    <property type="entry name" value="FAD/NAD(P)-binding domain"/>
    <property type="match status" value="1"/>
</dbReference>
<evidence type="ECO:0000313" key="9">
    <source>
        <dbReference type="EMBL" id="RCH82284.1"/>
    </source>
</evidence>
<dbReference type="GO" id="GO:0030328">
    <property type="term" value="P:prenylcysteine catabolic process"/>
    <property type="evidence" value="ECO:0007669"/>
    <property type="project" value="InterPro"/>
</dbReference>
<dbReference type="OrthoDB" id="437369at2759"/>
<evidence type="ECO:0000256" key="5">
    <source>
        <dbReference type="ARBA" id="ARBA00022827"/>
    </source>
</evidence>
<dbReference type="STRING" id="4846.A0A367IX77"/>
<dbReference type="GO" id="GO:0030327">
    <property type="term" value="P:prenylated protein catabolic process"/>
    <property type="evidence" value="ECO:0007669"/>
    <property type="project" value="TreeGrafter"/>
</dbReference>
<dbReference type="InterPro" id="IPR010795">
    <property type="entry name" value="Prenylcys_lyase"/>
</dbReference>
<feature type="domain" description="Prenylcysteine lyase" evidence="8">
    <location>
        <begin position="4"/>
        <end position="294"/>
    </location>
</feature>
<dbReference type="InterPro" id="IPR036188">
    <property type="entry name" value="FAD/NAD-bd_sf"/>
</dbReference>
<evidence type="ECO:0000256" key="4">
    <source>
        <dbReference type="ARBA" id="ARBA00022729"/>
    </source>
</evidence>
<sequence length="315" mass="35959">MEFYGASNHGFEHVSDIVEKLDYQTLLNMTASDYLKELGIQDRFSQEILQSATRGNYCQDLNALHALAVMVSMEAGHGTWAVEEGNFRIFEEFAYRSKADIRLNTKVTAVHNITELDEQGQAIQRFMVEAEDGSTQVFDDVVMAAPLKFSGIEFSCPTKHQHRDYHVVHVTLVAGHPNPAYFGRTLDTMPTFVVTTGEPLVDQFENGQAPFNTFSVHRFLENGESVIKIFSPQQATDEFLDTLFLNKSWTYRKGWHAFPKLYPVDVFPSFILKADESKDSGIIYAGAFENFISASILYKSRKVKLIYNRQWRHKQ</sequence>
<comment type="cofactor">
    <cofactor evidence="1">
        <name>FAD</name>
        <dbReference type="ChEBI" id="CHEBI:57692"/>
    </cofactor>
</comment>
<evidence type="ECO:0000313" key="10">
    <source>
        <dbReference type="Proteomes" id="UP000253551"/>
    </source>
</evidence>
<keyword evidence="10" id="KW-1185">Reference proteome</keyword>
<evidence type="ECO:0000256" key="6">
    <source>
        <dbReference type="ARBA" id="ARBA00023002"/>
    </source>
</evidence>
<accession>A0A367IX77</accession>
<dbReference type="PANTHER" id="PTHR15944:SF0">
    <property type="entry name" value="PRENYLCYSTEINE LYASE DOMAIN-CONTAINING PROTEIN"/>
    <property type="match status" value="1"/>
</dbReference>
<dbReference type="InterPro" id="IPR017046">
    <property type="entry name" value="Prenylcysteine_Oxase1"/>
</dbReference>
<evidence type="ECO:0000256" key="1">
    <source>
        <dbReference type="ARBA" id="ARBA00001974"/>
    </source>
</evidence>
<comment type="similarity">
    <text evidence="2">Belongs to the prenylcysteine oxidase family.</text>
</comment>
<protein>
    <recommendedName>
        <fullName evidence="8">Prenylcysteine lyase domain-containing protein</fullName>
    </recommendedName>
</protein>
<dbReference type="GO" id="GO:0001735">
    <property type="term" value="F:prenylcysteine oxidase activity"/>
    <property type="evidence" value="ECO:0007669"/>
    <property type="project" value="InterPro"/>
</dbReference>
<reference evidence="9 10" key="1">
    <citation type="journal article" date="2018" name="G3 (Bethesda)">
        <title>Phylogenetic and Phylogenomic Definition of Rhizopus Species.</title>
        <authorList>
            <person name="Gryganskyi A.P."/>
            <person name="Golan J."/>
            <person name="Dolatabadi S."/>
            <person name="Mondo S."/>
            <person name="Robb S."/>
            <person name="Idnurm A."/>
            <person name="Muszewska A."/>
            <person name="Steczkiewicz K."/>
            <person name="Masonjones S."/>
            <person name="Liao H.L."/>
            <person name="Gajdeczka M.T."/>
            <person name="Anike F."/>
            <person name="Vuek A."/>
            <person name="Anishchenko I.M."/>
            <person name="Voigt K."/>
            <person name="de Hoog G.S."/>
            <person name="Smith M.E."/>
            <person name="Heitman J."/>
            <person name="Vilgalys R."/>
            <person name="Stajich J.E."/>
        </authorList>
    </citation>
    <scope>NUCLEOTIDE SEQUENCE [LARGE SCALE GENOMIC DNA]</scope>
    <source>
        <strain evidence="9 10">LSU 92-RS-03</strain>
    </source>
</reference>
<proteinExistence type="inferred from homology"/>
<gene>
    <name evidence="9" type="ORF">CU098_007630</name>
</gene>
<keyword evidence="3" id="KW-0285">Flavoprotein</keyword>
<name>A0A367IX77_RHIST</name>
<keyword evidence="5" id="KW-0274">FAD</keyword>
<comment type="caution">
    <text evidence="9">The sequence shown here is derived from an EMBL/GenBank/DDBJ whole genome shotgun (WGS) entry which is preliminary data.</text>
</comment>
<keyword evidence="6" id="KW-0560">Oxidoreductase</keyword>
<dbReference type="Pfam" id="PF07156">
    <property type="entry name" value="Prenylcys_lyase"/>
    <property type="match status" value="1"/>
</dbReference>
<organism evidence="9 10">
    <name type="scientific">Rhizopus stolonifer</name>
    <name type="common">Rhizopus nigricans</name>
    <dbReference type="NCBI Taxonomy" id="4846"/>
    <lineage>
        <taxon>Eukaryota</taxon>
        <taxon>Fungi</taxon>
        <taxon>Fungi incertae sedis</taxon>
        <taxon>Mucoromycota</taxon>
        <taxon>Mucoromycotina</taxon>
        <taxon>Mucoromycetes</taxon>
        <taxon>Mucorales</taxon>
        <taxon>Mucorineae</taxon>
        <taxon>Rhizopodaceae</taxon>
        <taxon>Rhizopus</taxon>
    </lineage>
</organism>
<evidence type="ECO:0000259" key="8">
    <source>
        <dbReference type="Pfam" id="PF07156"/>
    </source>
</evidence>
<evidence type="ECO:0000256" key="2">
    <source>
        <dbReference type="ARBA" id="ARBA00009967"/>
    </source>
</evidence>
<evidence type="ECO:0000256" key="3">
    <source>
        <dbReference type="ARBA" id="ARBA00022630"/>
    </source>
</evidence>
<keyword evidence="7" id="KW-0325">Glycoprotein</keyword>
<dbReference type="EMBL" id="PJQM01005161">
    <property type="protein sequence ID" value="RCH82284.1"/>
    <property type="molecule type" value="Genomic_DNA"/>
</dbReference>
<dbReference type="AlphaFoldDB" id="A0A367IX77"/>
<keyword evidence="4" id="KW-0732">Signal</keyword>
<evidence type="ECO:0000256" key="7">
    <source>
        <dbReference type="ARBA" id="ARBA00023180"/>
    </source>
</evidence>
<dbReference type="Gene3D" id="3.50.50.60">
    <property type="entry name" value="FAD/NAD(P)-binding domain"/>
    <property type="match status" value="1"/>
</dbReference>
<dbReference type="Proteomes" id="UP000253551">
    <property type="component" value="Unassembled WGS sequence"/>
</dbReference>
<dbReference type="PANTHER" id="PTHR15944">
    <property type="entry name" value="FARNESYLCYSTEINE LYASE"/>
    <property type="match status" value="1"/>
</dbReference>